<sequence>MFSANDFDMDKLVEDAQQRVAKMAALREQTAQLTGHAESADARVRVTSSADDPVAELHIDPRAMRMPAEELAEAIRSTVKAARRDLDRQVEELAAFEYGDSVNPLELMRNKEALKETLGEVQGMFEKAGRETQGMIEQLQRNLGISGQAPPR</sequence>
<gene>
    <name evidence="1" type="ORF">SAMN05443665_102191</name>
</gene>
<dbReference type="SUPFAM" id="SSF82607">
    <property type="entry name" value="YbaB-like"/>
    <property type="match status" value="1"/>
</dbReference>
<dbReference type="Gene3D" id="3.30.1310.10">
    <property type="entry name" value="Nucleoid-associated protein YbaB-like domain"/>
    <property type="match status" value="1"/>
</dbReference>
<dbReference type="GO" id="GO:0003677">
    <property type="term" value="F:DNA binding"/>
    <property type="evidence" value="ECO:0007669"/>
    <property type="project" value="UniProtKB-KW"/>
</dbReference>
<reference evidence="1 2" key="1">
    <citation type="submission" date="2017-06" db="EMBL/GenBank/DDBJ databases">
        <authorList>
            <person name="Kim H.J."/>
            <person name="Triplett B.A."/>
        </authorList>
    </citation>
    <scope>NUCLEOTIDE SEQUENCE [LARGE SCALE GENOMIC DNA]</scope>
    <source>
        <strain evidence="1 2">DSM 44715</strain>
    </source>
</reference>
<protein>
    <submittedName>
        <fullName evidence="1">Conserved DNA-binding protein YbaB</fullName>
    </submittedName>
</protein>
<proteinExistence type="predicted"/>
<keyword evidence="2" id="KW-1185">Reference proteome</keyword>
<name>A0A239L9Z3_9ACTN</name>
<dbReference type="AlphaFoldDB" id="A0A239L9Z3"/>
<dbReference type="Proteomes" id="UP000198318">
    <property type="component" value="Unassembled WGS sequence"/>
</dbReference>
<organism evidence="1 2">
    <name type="scientific">Actinomadura meyerae</name>
    <dbReference type="NCBI Taxonomy" id="240840"/>
    <lineage>
        <taxon>Bacteria</taxon>
        <taxon>Bacillati</taxon>
        <taxon>Actinomycetota</taxon>
        <taxon>Actinomycetes</taxon>
        <taxon>Streptosporangiales</taxon>
        <taxon>Thermomonosporaceae</taxon>
        <taxon>Actinomadura</taxon>
    </lineage>
</organism>
<accession>A0A239L9Z3</accession>
<keyword evidence="1" id="KW-0238">DNA-binding</keyword>
<evidence type="ECO:0000313" key="1">
    <source>
        <dbReference type="EMBL" id="SNT26802.1"/>
    </source>
</evidence>
<evidence type="ECO:0000313" key="2">
    <source>
        <dbReference type="Proteomes" id="UP000198318"/>
    </source>
</evidence>
<dbReference type="RefSeq" id="WP_179271633.1">
    <property type="nucleotide sequence ID" value="NZ_FZOR01000021.1"/>
</dbReference>
<dbReference type="EMBL" id="FZOR01000021">
    <property type="protein sequence ID" value="SNT26802.1"/>
    <property type="molecule type" value="Genomic_DNA"/>
</dbReference>
<dbReference type="Pfam" id="PF02575">
    <property type="entry name" value="YbaB_DNA_bd"/>
    <property type="match status" value="1"/>
</dbReference>
<dbReference type="InterPro" id="IPR004401">
    <property type="entry name" value="YbaB/EbfC"/>
</dbReference>
<dbReference type="InterPro" id="IPR036894">
    <property type="entry name" value="YbaB-like_sf"/>
</dbReference>